<proteinExistence type="predicted"/>
<name>A0AA48GNU0_9BACT</name>
<reference evidence="3" key="1">
    <citation type="journal article" date="2023" name="Int. J. Syst. Evol. Microbiol.">
        <title>Mesoterricola silvestris gen. nov., sp. nov., Mesoterricola sediminis sp. nov., Geothrix oryzae sp. nov., Geothrix edaphica sp. nov., Geothrix rubra sp. nov., and Geothrix limicola sp. nov., six novel members of Acidobacteriota isolated from soils.</title>
        <authorList>
            <person name="Itoh H."/>
            <person name="Sugisawa Y."/>
            <person name="Mise K."/>
            <person name="Xu Z."/>
            <person name="Kuniyasu M."/>
            <person name="Ushijima N."/>
            <person name="Kawano K."/>
            <person name="Kobayashi E."/>
            <person name="Shiratori Y."/>
            <person name="Masuda Y."/>
            <person name="Senoo K."/>
        </authorList>
    </citation>
    <scope>NUCLEOTIDE SEQUENCE [LARGE SCALE GENOMIC DNA]</scope>
    <source>
        <strain evidence="3">W79</strain>
    </source>
</reference>
<sequence length="136" mass="14266">MSYAKIFILAAAAVASLAVRAELAPEVEAKFLKAIIASSGTAKIACDDPALKGALEAQGIAVDSSAAICWVTNPNIAKTMKQFGRLVITNRRDLASSASVLILEDNGRPKLILNTANLKSAKVQLSDAVLKIAEKM</sequence>
<dbReference type="AlphaFoldDB" id="A0AA48GNU0"/>
<gene>
    <name evidence="2" type="ORF">METEAL_04260</name>
</gene>
<keyword evidence="3" id="KW-1185">Reference proteome</keyword>
<dbReference type="KEGG" id="msil:METEAL_04260"/>
<feature type="chain" id="PRO_5041240072" description="DUF302 domain-containing protein" evidence="1">
    <location>
        <begin position="22"/>
        <end position="136"/>
    </location>
</feature>
<accession>A0AA48GNU0</accession>
<feature type="signal peptide" evidence="1">
    <location>
        <begin position="1"/>
        <end position="21"/>
    </location>
</feature>
<evidence type="ECO:0000256" key="1">
    <source>
        <dbReference type="SAM" id="SignalP"/>
    </source>
</evidence>
<dbReference type="Proteomes" id="UP001238179">
    <property type="component" value="Chromosome"/>
</dbReference>
<evidence type="ECO:0008006" key="4">
    <source>
        <dbReference type="Google" id="ProtNLM"/>
    </source>
</evidence>
<organism evidence="2 3">
    <name type="scientific">Mesoterricola silvestris</name>
    <dbReference type="NCBI Taxonomy" id="2927979"/>
    <lineage>
        <taxon>Bacteria</taxon>
        <taxon>Pseudomonadati</taxon>
        <taxon>Acidobacteriota</taxon>
        <taxon>Holophagae</taxon>
        <taxon>Holophagales</taxon>
        <taxon>Holophagaceae</taxon>
        <taxon>Mesoterricola</taxon>
    </lineage>
</organism>
<evidence type="ECO:0000313" key="2">
    <source>
        <dbReference type="EMBL" id="BDU71252.1"/>
    </source>
</evidence>
<dbReference type="RefSeq" id="WP_316414138.1">
    <property type="nucleotide sequence ID" value="NZ_AP027080.1"/>
</dbReference>
<evidence type="ECO:0000313" key="3">
    <source>
        <dbReference type="Proteomes" id="UP001238179"/>
    </source>
</evidence>
<protein>
    <recommendedName>
        <fullName evidence="4">DUF302 domain-containing protein</fullName>
    </recommendedName>
</protein>
<dbReference type="EMBL" id="AP027080">
    <property type="protein sequence ID" value="BDU71252.1"/>
    <property type="molecule type" value="Genomic_DNA"/>
</dbReference>
<keyword evidence="1" id="KW-0732">Signal</keyword>